<feature type="signal peptide" evidence="1">
    <location>
        <begin position="1"/>
        <end position="21"/>
    </location>
</feature>
<reference evidence="2 3" key="1">
    <citation type="submission" date="2019-07" db="EMBL/GenBank/DDBJ databases">
        <title>Sulfurimonas paralvinellae sp. nov., a novel mesophilic, hydrogen- and sulfur-oxidizing chemolithoautotroph within the Epsilonproteo- bacteria isolated from a deep-sea hydrothermal vent polychaete nest, reclassification of Thiomicrospira denitrificans as Sulfurimonas denitrificans comb. nov. and emended description of the genus Sulfurimonas.</title>
        <authorList>
            <person name="Wang S."/>
            <person name="Jiang L."/>
            <person name="Shao Z."/>
        </authorList>
    </citation>
    <scope>NUCLEOTIDE SEQUENCE [LARGE SCALE GENOMIC DNA]</scope>
    <source>
        <strain evidence="2 3">GO25</strain>
    </source>
</reference>
<dbReference type="AlphaFoldDB" id="A0A7M1B7U7"/>
<organism evidence="2 3">
    <name type="scientific">Sulfurimonas paralvinellae</name>
    <dbReference type="NCBI Taxonomy" id="317658"/>
    <lineage>
        <taxon>Bacteria</taxon>
        <taxon>Pseudomonadati</taxon>
        <taxon>Campylobacterota</taxon>
        <taxon>Epsilonproteobacteria</taxon>
        <taxon>Campylobacterales</taxon>
        <taxon>Sulfurimonadaceae</taxon>
        <taxon>Sulfurimonas</taxon>
    </lineage>
</organism>
<evidence type="ECO:0000313" key="2">
    <source>
        <dbReference type="EMBL" id="QOP44792.1"/>
    </source>
</evidence>
<protein>
    <submittedName>
        <fullName evidence="2">Uncharacterized protein</fullName>
    </submittedName>
</protein>
<dbReference type="KEGG" id="spal:FM071_00130"/>
<dbReference type="Proteomes" id="UP000593580">
    <property type="component" value="Chromosome"/>
</dbReference>
<name>A0A7M1B7U7_9BACT</name>
<dbReference type="EMBL" id="CP041406">
    <property type="protein sequence ID" value="QOP44792.1"/>
    <property type="molecule type" value="Genomic_DNA"/>
</dbReference>
<proteinExistence type="predicted"/>
<evidence type="ECO:0000256" key="1">
    <source>
        <dbReference type="SAM" id="SignalP"/>
    </source>
</evidence>
<accession>A0A7M1B7U7</accession>
<keyword evidence="3" id="KW-1185">Reference proteome</keyword>
<feature type="chain" id="PRO_5032818642" evidence="1">
    <location>
        <begin position="22"/>
        <end position="103"/>
    </location>
</feature>
<dbReference type="RefSeq" id="WP_193110946.1">
    <property type="nucleotide sequence ID" value="NZ_CP041406.1"/>
</dbReference>
<keyword evidence="1" id="KW-0732">Signal</keyword>
<sequence>MKNRLLTLFLLLSMSFNIAHAYVIEVLDTHSCHVSEYVHDLNDNSETSDNDICHMHHFFHIAIILPEIINELSDKGFTQKPSSNTKTYEYNSYDNFLKPPINA</sequence>
<evidence type="ECO:0000313" key="3">
    <source>
        <dbReference type="Proteomes" id="UP000593580"/>
    </source>
</evidence>
<gene>
    <name evidence="2" type="ORF">FM071_00130</name>
</gene>